<evidence type="ECO:0000313" key="10">
    <source>
        <dbReference type="Proteomes" id="UP000001593"/>
    </source>
</evidence>
<comment type="function">
    <text evidence="7">Acts on tyrosine phosphorylated proteins, low-MW aryl phosphates and natural and synthetic acyl phosphates.</text>
</comment>
<dbReference type="SMART" id="SM00226">
    <property type="entry name" value="LMWPc"/>
    <property type="match status" value="1"/>
</dbReference>
<feature type="active site" evidence="6">
    <location>
        <position position="18"/>
    </location>
</feature>
<evidence type="ECO:0000259" key="8">
    <source>
        <dbReference type="SMART" id="SM00226"/>
    </source>
</evidence>
<evidence type="ECO:0000256" key="5">
    <source>
        <dbReference type="ARBA" id="ARBA00022912"/>
    </source>
</evidence>
<dbReference type="PANTHER" id="PTHR11717">
    <property type="entry name" value="LOW MOLECULAR WEIGHT PROTEIN TYROSINE PHOSPHATASE"/>
    <property type="match status" value="1"/>
</dbReference>
<dbReference type="HOGENOM" id="CLU_071415_2_0_1"/>
<organism evidence="9 10">
    <name type="scientific">Nematostella vectensis</name>
    <name type="common">Starlet sea anemone</name>
    <dbReference type="NCBI Taxonomy" id="45351"/>
    <lineage>
        <taxon>Eukaryota</taxon>
        <taxon>Metazoa</taxon>
        <taxon>Cnidaria</taxon>
        <taxon>Anthozoa</taxon>
        <taxon>Hexacorallia</taxon>
        <taxon>Actiniaria</taxon>
        <taxon>Edwardsiidae</taxon>
        <taxon>Nematostella</taxon>
    </lineage>
</organism>
<dbReference type="PANTHER" id="PTHR11717:SF7">
    <property type="entry name" value="LOW MOLECULAR WEIGHT PHOSPHOTYROSINE PROTEIN PHOSPHATASE"/>
    <property type="match status" value="1"/>
</dbReference>
<evidence type="ECO:0000256" key="4">
    <source>
        <dbReference type="ARBA" id="ARBA00022801"/>
    </source>
</evidence>
<comment type="catalytic activity">
    <reaction evidence="7">
        <text>a phosphate monoester + H2O = an alcohol + phosphate</text>
        <dbReference type="Rhea" id="RHEA:15017"/>
        <dbReference type="ChEBI" id="CHEBI:15377"/>
        <dbReference type="ChEBI" id="CHEBI:30879"/>
        <dbReference type="ChEBI" id="CHEBI:43474"/>
        <dbReference type="ChEBI" id="CHEBI:67140"/>
        <dbReference type="EC" id="3.1.3.2"/>
    </reaction>
</comment>
<dbReference type="CDD" id="cd16343">
    <property type="entry name" value="LMWPTP"/>
    <property type="match status" value="1"/>
</dbReference>
<dbReference type="EC" id="3.1.3.48" evidence="7"/>
<dbReference type="PRINTS" id="PR00719">
    <property type="entry name" value="LMWPTPASE"/>
</dbReference>
<name>A7RXH1_NEMVE</name>
<dbReference type="InterPro" id="IPR002115">
    <property type="entry name" value="Tyr_Pase_low_mol_wt_mml"/>
</dbReference>
<evidence type="ECO:0000313" key="9">
    <source>
        <dbReference type="EMBL" id="EDO43774.1"/>
    </source>
</evidence>
<evidence type="ECO:0000256" key="6">
    <source>
        <dbReference type="PIRSR" id="PIRSR617867-1"/>
    </source>
</evidence>
<dbReference type="Pfam" id="PF01451">
    <property type="entry name" value="LMWPc"/>
    <property type="match status" value="1"/>
</dbReference>
<sequence>MADECRSVLFVCLGNICRSPTSEAILRHLLAQKGLDKQWKLDSAAIGPWHVGKRPDRRGLAIQKREGVPNTHRARQVCEEDFREFGLILAFDDENVQDLEQLRPKDGTAKVELFGKYDPDGVTIIEDPYYGDEDDFEVMYKHCYRCCQEFMKKNCSA</sequence>
<dbReference type="FunFam" id="3.40.50.2300:FF:000105">
    <property type="entry name" value="Low molecular weight phosphotyrosine protein"/>
    <property type="match status" value="1"/>
</dbReference>
<reference evidence="9 10" key="1">
    <citation type="journal article" date="2007" name="Science">
        <title>Sea anemone genome reveals ancestral eumetazoan gene repertoire and genomic organization.</title>
        <authorList>
            <person name="Putnam N.H."/>
            <person name="Srivastava M."/>
            <person name="Hellsten U."/>
            <person name="Dirks B."/>
            <person name="Chapman J."/>
            <person name="Salamov A."/>
            <person name="Terry A."/>
            <person name="Shapiro H."/>
            <person name="Lindquist E."/>
            <person name="Kapitonov V.V."/>
            <person name="Jurka J."/>
            <person name="Genikhovich G."/>
            <person name="Grigoriev I.V."/>
            <person name="Lucas S.M."/>
            <person name="Steele R.E."/>
            <person name="Finnerty J.R."/>
            <person name="Technau U."/>
            <person name="Martindale M.Q."/>
            <person name="Rokhsar D.S."/>
        </authorList>
    </citation>
    <scope>NUCLEOTIDE SEQUENCE [LARGE SCALE GENOMIC DNA]</scope>
    <source>
        <strain evidence="10">CH2 X CH6</strain>
    </source>
</reference>
<feature type="active site" description="Nucleophile" evidence="6">
    <location>
        <position position="12"/>
    </location>
</feature>
<dbReference type="OMA" id="VCHGNIC"/>
<keyword evidence="5 7" id="KW-0904">Protein phosphatase</keyword>
<feature type="active site" description="Proton donor" evidence="6">
    <location>
        <position position="127"/>
    </location>
</feature>
<dbReference type="OrthoDB" id="3388at2759"/>
<dbReference type="GO" id="GO:0005737">
    <property type="term" value="C:cytoplasm"/>
    <property type="evidence" value="ECO:0007669"/>
    <property type="project" value="UniProtKB-SubCell"/>
</dbReference>
<dbReference type="AlphaFoldDB" id="A7RXH1"/>
<proteinExistence type="inferred from homology"/>
<dbReference type="GO" id="GO:0003993">
    <property type="term" value="F:acid phosphatase activity"/>
    <property type="evidence" value="ECO:0007669"/>
    <property type="project" value="UniProtKB-UniRule"/>
</dbReference>
<evidence type="ECO:0000256" key="2">
    <source>
        <dbReference type="ARBA" id="ARBA00011063"/>
    </source>
</evidence>
<comment type="catalytic activity">
    <reaction evidence="7">
        <text>O-phospho-L-tyrosyl-[protein] + H2O = L-tyrosyl-[protein] + phosphate</text>
        <dbReference type="Rhea" id="RHEA:10684"/>
        <dbReference type="Rhea" id="RHEA-COMP:10136"/>
        <dbReference type="Rhea" id="RHEA-COMP:20101"/>
        <dbReference type="ChEBI" id="CHEBI:15377"/>
        <dbReference type="ChEBI" id="CHEBI:43474"/>
        <dbReference type="ChEBI" id="CHEBI:46858"/>
        <dbReference type="ChEBI" id="CHEBI:61978"/>
        <dbReference type="EC" id="3.1.3.48"/>
    </reaction>
</comment>
<dbReference type="GO" id="GO:0004726">
    <property type="term" value="F:non-membrane spanning protein tyrosine phosphatase activity"/>
    <property type="evidence" value="ECO:0007669"/>
    <property type="project" value="InterPro"/>
</dbReference>
<dbReference type="EMBL" id="DS469550">
    <property type="protein sequence ID" value="EDO43774.1"/>
    <property type="molecule type" value="Genomic_DNA"/>
</dbReference>
<dbReference type="InterPro" id="IPR023485">
    <property type="entry name" value="Ptyr_pPase"/>
</dbReference>
<dbReference type="InterPro" id="IPR036196">
    <property type="entry name" value="Ptyr_pPase_sf"/>
</dbReference>
<evidence type="ECO:0000256" key="1">
    <source>
        <dbReference type="ARBA" id="ARBA00004496"/>
    </source>
</evidence>
<keyword evidence="10" id="KW-1185">Reference proteome</keyword>
<dbReference type="STRING" id="45351.A7RXH1"/>
<dbReference type="Gene3D" id="3.40.50.2300">
    <property type="match status" value="1"/>
</dbReference>
<dbReference type="PRINTS" id="PR00720">
    <property type="entry name" value="MAMMALPTPASE"/>
</dbReference>
<dbReference type="FunCoup" id="A7RXH1">
    <property type="interactions" value="610"/>
</dbReference>
<evidence type="ECO:0000256" key="3">
    <source>
        <dbReference type="ARBA" id="ARBA00022490"/>
    </source>
</evidence>
<dbReference type="KEGG" id="nve:5515729"/>
<dbReference type="SUPFAM" id="SSF52788">
    <property type="entry name" value="Phosphotyrosine protein phosphatases I"/>
    <property type="match status" value="1"/>
</dbReference>
<comment type="subcellular location">
    <subcellularLocation>
        <location evidence="1 7">Cytoplasm</location>
    </subcellularLocation>
</comment>
<dbReference type="InterPro" id="IPR050438">
    <property type="entry name" value="LMW_PTPase"/>
</dbReference>
<gene>
    <name evidence="9" type="ORF">NEMVEDRAFT_v1g241359</name>
</gene>
<accession>A7RXH1</accession>
<dbReference type="Proteomes" id="UP000001593">
    <property type="component" value="Unassembled WGS sequence"/>
</dbReference>
<feature type="domain" description="Phosphotyrosine protein phosphatase I" evidence="8">
    <location>
        <begin position="6"/>
        <end position="153"/>
    </location>
</feature>
<evidence type="ECO:0000256" key="7">
    <source>
        <dbReference type="RuleBase" id="RU368115"/>
    </source>
</evidence>
<keyword evidence="4 7" id="KW-0378">Hydrolase</keyword>
<dbReference type="EC" id="3.1.3.2" evidence="7"/>
<dbReference type="PhylomeDB" id="A7RXH1"/>
<dbReference type="GO" id="GO:0004725">
    <property type="term" value="F:protein tyrosine phosphatase activity"/>
    <property type="evidence" value="ECO:0000318"/>
    <property type="project" value="GO_Central"/>
</dbReference>
<protein>
    <recommendedName>
        <fullName evidence="7">Low molecular weight phosphotyrosine protein phosphatase</fullName>
        <shortName evidence="7">LMW-PTP</shortName>
        <shortName evidence="7">LMW-PTPase</shortName>
        <ecNumber evidence="7">3.1.3.2</ecNumber>
        <ecNumber evidence="7">3.1.3.48</ecNumber>
    </recommendedName>
    <alternativeName>
        <fullName evidence="7">Low molecular weight cytosolic acid phosphatase</fullName>
    </alternativeName>
</protein>
<comment type="similarity">
    <text evidence="2 7">Belongs to the low molecular weight phosphotyrosine protein phosphatase family.</text>
</comment>
<dbReference type="InterPro" id="IPR017867">
    <property type="entry name" value="Tyr_phospatase_low_mol_wt"/>
</dbReference>
<dbReference type="eggNOG" id="KOG3217">
    <property type="taxonomic scope" value="Eukaryota"/>
</dbReference>
<keyword evidence="3 7" id="KW-0963">Cytoplasm</keyword>
<dbReference type="InParanoid" id="A7RXH1"/>